<evidence type="ECO:0000256" key="3">
    <source>
        <dbReference type="SAM" id="MobiDB-lite"/>
    </source>
</evidence>
<protein>
    <submittedName>
        <fullName evidence="6">Di-copper centre-containing protein</fullName>
    </submittedName>
</protein>
<keyword evidence="1" id="KW-0479">Metal-binding</keyword>
<dbReference type="GO" id="GO:0016491">
    <property type="term" value="F:oxidoreductase activity"/>
    <property type="evidence" value="ECO:0007669"/>
    <property type="project" value="UniProtKB-KW"/>
</dbReference>
<dbReference type="InterPro" id="IPR050316">
    <property type="entry name" value="Tyrosinase/Hemocyanin"/>
</dbReference>
<reference evidence="6" key="1">
    <citation type="journal article" date="2020" name="Stud. Mycol.">
        <title>101 Dothideomycetes genomes: a test case for predicting lifestyles and emergence of pathogens.</title>
        <authorList>
            <person name="Haridas S."/>
            <person name="Albert R."/>
            <person name="Binder M."/>
            <person name="Bloem J."/>
            <person name="Labutti K."/>
            <person name="Salamov A."/>
            <person name="Andreopoulos B."/>
            <person name="Baker S."/>
            <person name="Barry K."/>
            <person name="Bills G."/>
            <person name="Bluhm B."/>
            <person name="Cannon C."/>
            <person name="Castanera R."/>
            <person name="Culley D."/>
            <person name="Daum C."/>
            <person name="Ezra D."/>
            <person name="Gonzalez J."/>
            <person name="Henrissat B."/>
            <person name="Kuo A."/>
            <person name="Liang C."/>
            <person name="Lipzen A."/>
            <person name="Lutzoni F."/>
            <person name="Magnuson J."/>
            <person name="Mondo S."/>
            <person name="Nolan M."/>
            <person name="Ohm R."/>
            <person name="Pangilinan J."/>
            <person name="Park H.-J."/>
            <person name="Ramirez L."/>
            <person name="Alfaro M."/>
            <person name="Sun H."/>
            <person name="Tritt A."/>
            <person name="Yoshinaga Y."/>
            <person name="Zwiers L.-H."/>
            <person name="Turgeon B."/>
            <person name="Goodwin S."/>
            <person name="Spatafora J."/>
            <person name="Crous P."/>
            <person name="Grigoriev I."/>
        </authorList>
    </citation>
    <scope>NUCLEOTIDE SEQUENCE</scope>
    <source>
        <strain evidence="6">CBS 115976</strain>
    </source>
</reference>
<evidence type="ECO:0000313" key="7">
    <source>
        <dbReference type="Proteomes" id="UP000799302"/>
    </source>
</evidence>
<keyword evidence="7" id="KW-1185">Reference proteome</keyword>
<evidence type="ECO:0000256" key="4">
    <source>
        <dbReference type="SAM" id="SignalP"/>
    </source>
</evidence>
<dbReference type="SUPFAM" id="SSF48056">
    <property type="entry name" value="Di-copper centre-containing domain"/>
    <property type="match status" value="1"/>
</dbReference>
<dbReference type="OrthoDB" id="6132182at2759"/>
<gene>
    <name evidence="6" type="ORF">BT63DRAFT_480092</name>
</gene>
<dbReference type="Proteomes" id="UP000799302">
    <property type="component" value="Unassembled WGS sequence"/>
</dbReference>
<feature type="signal peptide" evidence="4">
    <location>
        <begin position="1"/>
        <end position="24"/>
    </location>
</feature>
<evidence type="ECO:0000259" key="5">
    <source>
        <dbReference type="PROSITE" id="PS00498"/>
    </source>
</evidence>
<dbReference type="PANTHER" id="PTHR11474:SF125">
    <property type="entry name" value="N-ACETYL-6-HYDROXYTRYPTOPHAN OXIDASE IVOB-RELATED"/>
    <property type="match status" value="1"/>
</dbReference>
<dbReference type="InterPro" id="IPR002227">
    <property type="entry name" value="Tyrosinase_Cu-bd"/>
</dbReference>
<dbReference type="Pfam" id="PF00264">
    <property type="entry name" value="Tyrosinase"/>
    <property type="match status" value="1"/>
</dbReference>
<keyword evidence="2" id="KW-0560">Oxidoreductase</keyword>
<dbReference type="AlphaFoldDB" id="A0A6A6U8W6"/>
<dbReference type="InterPro" id="IPR008922">
    <property type="entry name" value="Di-copper_centre_dom_sf"/>
</dbReference>
<evidence type="ECO:0000256" key="2">
    <source>
        <dbReference type="ARBA" id="ARBA00023002"/>
    </source>
</evidence>
<accession>A0A6A6U8W6</accession>
<dbReference type="Gene3D" id="1.10.1280.10">
    <property type="entry name" value="Di-copper center containing domain from catechol oxidase"/>
    <property type="match status" value="1"/>
</dbReference>
<name>A0A6A6U8W6_9PEZI</name>
<dbReference type="PROSITE" id="PS00498">
    <property type="entry name" value="TYROSINASE_2"/>
    <property type="match status" value="1"/>
</dbReference>
<feature type="region of interest" description="Disordered" evidence="3">
    <location>
        <begin position="237"/>
        <end position="256"/>
    </location>
</feature>
<dbReference type="PRINTS" id="PR00092">
    <property type="entry name" value="TYROSINASE"/>
</dbReference>
<organism evidence="6 7">
    <name type="scientific">Microthyrium microscopicum</name>
    <dbReference type="NCBI Taxonomy" id="703497"/>
    <lineage>
        <taxon>Eukaryota</taxon>
        <taxon>Fungi</taxon>
        <taxon>Dikarya</taxon>
        <taxon>Ascomycota</taxon>
        <taxon>Pezizomycotina</taxon>
        <taxon>Dothideomycetes</taxon>
        <taxon>Dothideomycetes incertae sedis</taxon>
        <taxon>Microthyriales</taxon>
        <taxon>Microthyriaceae</taxon>
        <taxon>Microthyrium</taxon>
    </lineage>
</organism>
<feature type="chain" id="PRO_5025610494" evidence="4">
    <location>
        <begin position="25"/>
        <end position="406"/>
    </location>
</feature>
<dbReference type="PANTHER" id="PTHR11474">
    <property type="entry name" value="TYROSINASE FAMILY MEMBER"/>
    <property type="match status" value="1"/>
</dbReference>
<sequence>MRFIRGAPTTLIIGVVVLASSVSAQYNPKIEVVRNGKYPLNVVDKLEESLMPKVETWLNKKIAAKTNNNCTIENAKVRREWGDLTVSQRLDYVAAVKCLMKKPATANKTKYPGAISRFDDFVAFHVTHAGMLHNTNNLFTAHRYFLYVYEEALRNECGYKGYHPYMDYDRYTKNDPDDPMFNGNASSMGGNGAYDPNYKGVPQMGRTPSIIKSGGGGGCMTEGPFKDMVVSLGPVMSRNPSVPKNPRSDGLGSNPRCIRRDINRDAAMGATAKHQYDLVTEKTVNGFYNRLLGQPAPKNDPYPWGIHTAGHYIFPVDPGGDPSTSPGDPVFYFHHGMLDRLWWIWQMQDPETRLSALPTVGHSHKQRRADPMESMIDLEWLAPPIKLKEAMDQLGGNGGKFCYIYI</sequence>
<keyword evidence="4" id="KW-0732">Signal</keyword>
<proteinExistence type="predicted"/>
<evidence type="ECO:0000256" key="1">
    <source>
        <dbReference type="ARBA" id="ARBA00022723"/>
    </source>
</evidence>
<dbReference type="EMBL" id="MU004236">
    <property type="protein sequence ID" value="KAF2668715.1"/>
    <property type="molecule type" value="Genomic_DNA"/>
</dbReference>
<evidence type="ECO:0000313" key="6">
    <source>
        <dbReference type="EMBL" id="KAF2668715.1"/>
    </source>
</evidence>
<dbReference type="GO" id="GO:0046872">
    <property type="term" value="F:metal ion binding"/>
    <property type="evidence" value="ECO:0007669"/>
    <property type="project" value="UniProtKB-KW"/>
</dbReference>
<feature type="domain" description="Tyrosinase copper-binding" evidence="5">
    <location>
        <begin position="328"/>
        <end position="339"/>
    </location>
</feature>